<dbReference type="AlphaFoldDB" id="N4UG09"/>
<name>N4UG09_FUSC1</name>
<organism evidence="1 2">
    <name type="scientific">Fusarium oxysporum f. sp. cubense (strain race 1)</name>
    <name type="common">Panama disease fungus</name>
    <dbReference type="NCBI Taxonomy" id="1229664"/>
    <lineage>
        <taxon>Eukaryota</taxon>
        <taxon>Fungi</taxon>
        <taxon>Dikarya</taxon>
        <taxon>Ascomycota</taxon>
        <taxon>Pezizomycotina</taxon>
        <taxon>Sordariomycetes</taxon>
        <taxon>Hypocreomycetidae</taxon>
        <taxon>Hypocreales</taxon>
        <taxon>Nectriaceae</taxon>
        <taxon>Fusarium</taxon>
        <taxon>Fusarium oxysporum species complex</taxon>
    </lineage>
</organism>
<gene>
    <name evidence="1" type="ORF">FOC1_h10017845</name>
</gene>
<evidence type="ECO:0000313" key="1">
    <source>
        <dbReference type="EMBL" id="ENH74129.1"/>
    </source>
</evidence>
<protein>
    <submittedName>
        <fullName evidence="1">Uncharacterized protein</fullName>
    </submittedName>
</protein>
<dbReference type="Proteomes" id="UP000016928">
    <property type="component" value="Unassembled WGS sequence"/>
</dbReference>
<proteinExistence type="predicted"/>
<feature type="non-terminal residue" evidence="1">
    <location>
        <position position="1"/>
    </location>
</feature>
<feature type="non-terminal residue" evidence="1">
    <location>
        <position position="51"/>
    </location>
</feature>
<dbReference type="EMBL" id="KB730049">
    <property type="protein sequence ID" value="ENH74129.1"/>
    <property type="molecule type" value="Genomic_DNA"/>
</dbReference>
<evidence type="ECO:0000313" key="2">
    <source>
        <dbReference type="Proteomes" id="UP000016928"/>
    </source>
</evidence>
<reference evidence="2" key="1">
    <citation type="submission" date="2012-09" db="EMBL/GenBank/DDBJ databases">
        <title>Genome sequencing and comparative transcriptomics of race 1 and race 4 of banana pathogen: Fusarium oxysporum f. sp. cubense.</title>
        <authorList>
            <person name="Fang X."/>
            <person name="Huang J."/>
        </authorList>
    </citation>
    <scope>NUCLEOTIDE SEQUENCE [LARGE SCALE GENOMIC DNA]</scope>
    <source>
        <strain evidence="2">race 1</strain>
    </source>
</reference>
<dbReference type="VEuPathDB" id="FungiDB:FOC1_h10017845"/>
<accession>N4UG09</accession>
<dbReference type="HOGENOM" id="CLU_3111914_0_0_1"/>
<dbReference type="OrthoDB" id="10319946at2759"/>
<sequence length="51" mass="5791">LSQGRGSIMNDDEMETGQWDYVDAPLKPAFLIHCRGSNLPRRRSDGRRACL</sequence>
<reference evidence="2" key="2">
    <citation type="journal article" date="2014" name="PLoS ONE">
        <title>Genome and Transcriptome Analysis of the Fungal Pathogen Fusarium oxysporum f. sp. cubense Causing Banana Vascular Wilt Disease.</title>
        <authorList>
            <person name="Guo L."/>
            <person name="Han L."/>
            <person name="Yang L."/>
            <person name="Zeng H."/>
            <person name="Fan D."/>
            <person name="Zhu Y."/>
            <person name="Feng Y."/>
            <person name="Wang G."/>
            <person name="Peng C."/>
            <person name="Jiang X."/>
            <person name="Zhou D."/>
            <person name="Ni P."/>
            <person name="Liang C."/>
            <person name="Liu L."/>
            <person name="Wang J."/>
            <person name="Mao C."/>
            <person name="Fang X."/>
            <person name="Peng M."/>
            <person name="Huang J."/>
        </authorList>
    </citation>
    <scope>NUCLEOTIDE SEQUENCE [LARGE SCALE GENOMIC DNA]</scope>
    <source>
        <strain evidence="2">race 1</strain>
    </source>
</reference>